<keyword evidence="5 10" id="KW-0547">Nucleotide-binding</keyword>
<dbReference type="PANTHER" id="PTHR43442:SF3">
    <property type="entry name" value="GLUCONOKINASE-RELATED"/>
    <property type="match status" value="1"/>
</dbReference>
<evidence type="ECO:0000313" key="11">
    <source>
        <dbReference type="EMBL" id="PKV98309.1"/>
    </source>
</evidence>
<keyword evidence="6 10" id="KW-0418">Kinase</keyword>
<dbReference type="GO" id="GO:0019521">
    <property type="term" value="P:D-gluconate metabolic process"/>
    <property type="evidence" value="ECO:0007669"/>
    <property type="project" value="UniProtKB-KW"/>
</dbReference>
<dbReference type="InterPro" id="IPR031322">
    <property type="entry name" value="Shikimate/glucono_kinase"/>
</dbReference>
<dbReference type="CDD" id="cd02021">
    <property type="entry name" value="GntK"/>
    <property type="match status" value="1"/>
</dbReference>
<dbReference type="InterPro" id="IPR006001">
    <property type="entry name" value="Therm_gnt_kin"/>
</dbReference>
<comment type="pathway">
    <text evidence="1">Carbohydrate acid metabolism.</text>
</comment>
<evidence type="ECO:0000256" key="8">
    <source>
        <dbReference type="ARBA" id="ARBA00023064"/>
    </source>
</evidence>
<dbReference type="NCBIfam" id="TIGR01313">
    <property type="entry name" value="therm_gnt_kin"/>
    <property type="match status" value="1"/>
</dbReference>
<comment type="caution">
    <text evidence="11">The sequence shown here is derived from an EMBL/GenBank/DDBJ whole genome shotgun (WGS) entry which is preliminary data.</text>
</comment>
<protein>
    <recommendedName>
        <fullName evidence="3 10">Gluconokinase</fullName>
        <ecNumber evidence="3 10">2.7.1.12</ecNumber>
    </recommendedName>
</protein>
<dbReference type="AlphaFoldDB" id="A0A2N3WWQ5"/>
<dbReference type="Proteomes" id="UP000233766">
    <property type="component" value="Unassembled WGS sequence"/>
</dbReference>
<evidence type="ECO:0000256" key="1">
    <source>
        <dbReference type="ARBA" id="ARBA00004761"/>
    </source>
</evidence>
<dbReference type="GO" id="GO:0046316">
    <property type="term" value="F:gluconokinase activity"/>
    <property type="evidence" value="ECO:0007669"/>
    <property type="project" value="UniProtKB-EC"/>
</dbReference>
<evidence type="ECO:0000256" key="2">
    <source>
        <dbReference type="ARBA" id="ARBA00008420"/>
    </source>
</evidence>
<evidence type="ECO:0000256" key="5">
    <source>
        <dbReference type="ARBA" id="ARBA00022741"/>
    </source>
</evidence>
<name>A0A2N3WWQ5_9NOCA</name>
<proteinExistence type="inferred from homology"/>
<keyword evidence="7 10" id="KW-0067">ATP-binding</keyword>
<dbReference type="Gene3D" id="3.40.50.300">
    <property type="entry name" value="P-loop containing nucleotide triphosphate hydrolases"/>
    <property type="match status" value="1"/>
</dbReference>
<sequence>MVEPVIVVMGVSGCGKTTVGALTADRLEVPYAEGDDFHPQANIEKMAAGIPLTDADRMPWLDTVADWLAEHRTTGGVASCSALRRVYRDRLRAKAPQTYFVHLAATREELLRRMTGRLGHFMPTVLLDSQLDTLEPLQADEAGVTLNALQPPSTLVTEAVDYWLADHR</sequence>
<keyword evidence="12" id="KW-1185">Reference proteome</keyword>
<comment type="similarity">
    <text evidence="2 10">Belongs to the gluconokinase GntK/GntV family.</text>
</comment>
<keyword evidence="4 10" id="KW-0808">Transferase</keyword>
<dbReference type="PANTHER" id="PTHR43442">
    <property type="entry name" value="GLUCONOKINASE-RELATED"/>
    <property type="match status" value="1"/>
</dbReference>
<comment type="catalytic activity">
    <reaction evidence="9 10">
        <text>D-gluconate + ATP = 6-phospho-D-gluconate + ADP + H(+)</text>
        <dbReference type="Rhea" id="RHEA:19433"/>
        <dbReference type="ChEBI" id="CHEBI:15378"/>
        <dbReference type="ChEBI" id="CHEBI:18391"/>
        <dbReference type="ChEBI" id="CHEBI:30616"/>
        <dbReference type="ChEBI" id="CHEBI:58759"/>
        <dbReference type="ChEBI" id="CHEBI:456216"/>
        <dbReference type="EC" id="2.7.1.12"/>
    </reaction>
</comment>
<dbReference type="EMBL" id="PJMW01000001">
    <property type="protein sequence ID" value="PKV98309.1"/>
    <property type="molecule type" value="Genomic_DNA"/>
</dbReference>
<evidence type="ECO:0000256" key="7">
    <source>
        <dbReference type="ARBA" id="ARBA00022840"/>
    </source>
</evidence>
<dbReference type="InterPro" id="IPR027417">
    <property type="entry name" value="P-loop_NTPase"/>
</dbReference>
<evidence type="ECO:0000256" key="6">
    <source>
        <dbReference type="ARBA" id="ARBA00022777"/>
    </source>
</evidence>
<dbReference type="EC" id="2.7.1.12" evidence="3 10"/>
<evidence type="ECO:0000256" key="3">
    <source>
        <dbReference type="ARBA" id="ARBA00012054"/>
    </source>
</evidence>
<evidence type="ECO:0000256" key="4">
    <source>
        <dbReference type="ARBA" id="ARBA00022679"/>
    </source>
</evidence>
<reference evidence="11 12" key="1">
    <citation type="submission" date="2017-12" db="EMBL/GenBank/DDBJ databases">
        <title>Sequencing the genomes of 1000 Actinobacteria strains.</title>
        <authorList>
            <person name="Klenk H.-P."/>
        </authorList>
    </citation>
    <scope>NUCLEOTIDE SEQUENCE [LARGE SCALE GENOMIC DNA]</scope>
    <source>
        <strain evidence="11 12">DSM 44489</strain>
    </source>
</reference>
<organism evidence="11 12">
    <name type="scientific">Nocardia fluminea</name>
    <dbReference type="NCBI Taxonomy" id="134984"/>
    <lineage>
        <taxon>Bacteria</taxon>
        <taxon>Bacillati</taxon>
        <taxon>Actinomycetota</taxon>
        <taxon>Actinomycetes</taxon>
        <taxon>Mycobacteriales</taxon>
        <taxon>Nocardiaceae</taxon>
        <taxon>Nocardia</taxon>
    </lineage>
</organism>
<gene>
    <name evidence="11" type="ORF">ATK86_0322</name>
</gene>
<dbReference type="FunFam" id="3.40.50.300:FF:000522">
    <property type="entry name" value="Gluconokinase"/>
    <property type="match status" value="1"/>
</dbReference>
<evidence type="ECO:0000313" key="12">
    <source>
        <dbReference type="Proteomes" id="UP000233766"/>
    </source>
</evidence>
<dbReference type="GO" id="GO:0005737">
    <property type="term" value="C:cytoplasm"/>
    <property type="evidence" value="ECO:0007669"/>
    <property type="project" value="TreeGrafter"/>
</dbReference>
<evidence type="ECO:0000256" key="10">
    <source>
        <dbReference type="RuleBase" id="RU363066"/>
    </source>
</evidence>
<accession>A0A2N3WWQ5</accession>
<dbReference type="GO" id="GO:0005524">
    <property type="term" value="F:ATP binding"/>
    <property type="evidence" value="ECO:0007669"/>
    <property type="project" value="UniProtKB-KW"/>
</dbReference>
<keyword evidence="8" id="KW-0311">Gluconate utilization</keyword>
<dbReference type="SUPFAM" id="SSF52540">
    <property type="entry name" value="P-loop containing nucleoside triphosphate hydrolases"/>
    <property type="match status" value="1"/>
</dbReference>
<dbReference type="Pfam" id="PF01202">
    <property type="entry name" value="SKI"/>
    <property type="match status" value="1"/>
</dbReference>
<evidence type="ECO:0000256" key="9">
    <source>
        <dbReference type="ARBA" id="ARBA00048090"/>
    </source>
</evidence>